<dbReference type="AlphaFoldDB" id="A0A0C3E347"/>
<protein>
    <submittedName>
        <fullName evidence="1">Uncharacterized protein</fullName>
    </submittedName>
</protein>
<organism evidence="1 2">
    <name type="scientific">Scleroderma citrinum Foug A</name>
    <dbReference type="NCBI Taxonomy" id="1036808"/>
    <lineage>
        <taxon>Eukaryota</taxon>
        <taxon>Fungi</taxon>
        <taxon>Dikarya</taxon>
        <taxon>Basidiomycota</taxon>
        <taxon>Agaricomycotina</taxon>
        <taxon>Agaricomycetes</taxon>
        <taxon>Agaricomycetidae</taxon>
        <taxon>Boletales</taxon>
        <taxon>Sclerodermatineae</taxon>
        <taxon>Sclerodermataceae</taxon>
        <taxon>Scleroderma</taxon>
    </lineage>
</organism>
<dbReference type="Proteomes" id="UP000053989">
    <property type="component" value="Unassembled WGS sequence"/>
</dbReference>
<sequence>MATKRFKIMVSDDAERMTQHTYYDGHHCRDDRHVRDTYCHEHSMTVDTSPGNCSSYIRCPPSVRILHHSHRGTKRCVVGFYR</sequence>
<dbReference type="InParanoid" id="A0A0C3E347"/>
<reference evidence="2" key="2">
    <citation type="submission" date="2015-01" db="EMBL/GenBank/DDBJ databases">
        <title>Evolutionary Origins and Diversification of the Mycorrhizal Mutualists.</title>
        <authorList>
            <consortium name="DOE Joint Genome Institute"/>
            <consortium name="Mycorrhizal Genomics Consortium"/>
            <person name="Kohler A."/>
            <person name="Kuo A."/>
            <person name="Nagy L.G."/>
            <person name="Floudas D."/>
            <person name="Copeland A."/>
            <person name="Barry K.W."/>
            <person name="Cichocki N."/>
            <person name="Veneault-Fourrey C."/>
            <person name="LaButti K."/>
            <person name="Lindquist E.A."/>
            <person name="Lipzen A."/>
            <person name="Lundell T."/>
            <person name="Morin E."/>
            <person name="Murat C."/>
            <person name="Riley R."/>
            <person name="Ohm R."/>
            <person name="Sun H."/>
            <person name="Tunlid A."/>
            <person name="Henrissat B."/>
            <person name="Grigoriev I.V."/>
            <person name="Hibbett D.S."/>
            <person name="Martin F."/>
        </authorList>
    </citation>
    <scope>NUCLEOTIDE SEQUENCE [LARGE SCALE GENOMIC DNA]</scope>
    <source>
        <strain evidence="2">Foug A</strain>
    </source>
</reference>
<dbReference type="EMBL" id="KN822014">
    <property type="protein sequence ID" value="KIM67205.1"/>
    <property type="molecule type" value="Genomic_DNA"/>
</dbReference>
<evidence type="ECO:0000313" key="2">
    <source>
        <dbReference type="Proteomes" id="UP000053989"/>
    </source>
</evidence>
<reference evidence="1 2" key="1">
    <citation type="submission" date="2014-04" db="EMBL/GenBank/DDBJ databases">
        <authorList>
            <consortium name="DOE Joint Genome Institute"/>
            <person name="Kuo A."/>
            <person name="Kohler A."/>
            <person name="Nagy L.G."/>
            <person name="Floudas D."/>
            <person name="Copeland A."/>
            <person name="Barry K.W."/>
            <person name="Cichocki N."/>
            <person name="Veneault-Fourrey C."/>
            <person name="LaButti K."/>
            <person name="Lindquist E.A."/>
            <person name="Lipzen A."/>
            <person name="Lundell T."/>
            <person name="Morin E."/>
            <person name="Murat C."/>
            <person name="Sun H."/>
            <person name="Tunlid A."/>
            <person name="Henrissat B."/>
            <person name="Grigoriev I.V."/>
            <person name="Hibbett D.S."/>
            <person name="Martin F."/>
            <person name="Nordberg H.P."/>
            <person name="Cantor M.N."/>
            <person name="Hua S.X."/>
        </authorList>
    </citation>
    <scope>NUCLEOTIDE SEQUENCE [LARGE SCALE GENOMIC DNA]</scope>
    <source>
        <strain evidence="1 2">Foug A</strain>
    </source>
</reference>
<evidence type="ECO:0000313" key="1">
    <source>
        <dbReference type="EMBL" id="KIM67205.1"/>
    </source>
</evidence>
<dbReference type="HOGENOM" id="CLU_2559626_0_0_1"/>
<gene>
    <name evidence="1" type="ORF">SCLCIDRAFT_230596</name>
</gene>
<keyword evidence="2" id="KW-1185">Reference proteome</keyword>
<accession>A0A0C3E347</accession>
<proteinExistence type="predicted"/>
<name>A0A0C3E347_9AGAM</name>